<sequence length="117" mass="12420">MPSDELWFRVVPENPAPTAGRPRRPASSATPASTCRLAGRVPGSIIPPPRTGPARGSRIRPAGEPRVPAIGMISPVQSVRRRPVAEVPFGGPRPESDPAGPPPGRARRALDARPEWC</sequence>
<evidence type="ECO:0000256" key="1">
    <source>
        <dbReference type="SAM" id="MobiDB-lite"/>
    </source>
</evidence>
<keyword evidence="3" id="KW-1185">Reference proteome</keyword>
<feature type="region of interest" description="Disordered" evidence="1">
    <location>
        <begin position="12"/>
        <end position="117"/>
    </location>
</feature>
<dbReference type="AlphaFoldDB" id="A0A8J3BHB9"/>
<gene>
    <name evidence="2" type="ORF">GCM10010123_42480</name>
</gene>
<evidence type="ECO:0000313" key="3">
    <source>
        <dbReference type="Proteomes" id="UP000649739"/>
    </source>
</evidence>
<organism evidence="2 3">
    <name type="scientific">Pilimelia anulata</name>
    <dbReference type="NCBI Taxonomy" id="53371"/>
    <lineage>
        <taxon>Bacteria</taxon>
        <taxon>Bacillati</taxon>
        <taxon>Actinomycetota</taxon>
        <taxon>Actinomycetes</taxon>
        <taxon>Micromonosporales</taxon>
        <taxon>Micromonosporaceae</taxon>
        <taxon>Pilimelia</taxon>
    </lineage>
</organism>
<accession>A0A8J3BHB9</accession>
<dbReference type="EMBL" id="BMQB01000012">
    <property type="protein sequence ID" value="GGK08026.1"/>
    <property type="molecule type" value="Genomic_DNA"/>
</dbReference>
<feature type="compositionally biased region" description="Basic and acidic residues" evidence="1">
    <location>
        <begin position="108"/>
        <end position="117"/>
    </location>
</feature>
<reference evidence="2" key="2">
    <citation type="submission" date="2020-09" db="EMBL/GenBank/DDBJ databases">
        <authorList>
            <person name="Sun Q."/>
            <person name="Ohkuma M."/>
        </authorList>
    </citation>
    <scope>NUCLEOTIDE SEQUENCE</scope>
    <source>
        <strain evidence="2">JCM 3090</strain>
    </source>
</reference>
<dbReference type="Proteomes" id="UP000649739">
    <property type="component" value="Unassembled WGS sequence"/>
</dbReference>
<evidence type="ECO:0000313" key="2">
    <source>
        <dbReference type="EMBL" id="GGK08026.1"/>
    </source>
</evidence>
<feature type="compositionally biased region" description="Low complexity" evidence="1">
    <location>
        <begin position="16"/>
        <end position="34"/>
    </location>
</feature>
<protein>
    <submittedName>
        <fullName evidence="2">Uncharacterized protein</fullName>
    </submittedName>
</protein>
<name>A0A8J3BHB9_9ACTN</name>
<comment type="caution">
    <text evidence="2">The sequence shown here is derived from an EMBL/GenBank/DDBJ whole genome shotgun (WGS) entry which is preliminary data.</text>
</comment>
<reference evidence="2" key="1">
    <citation type="journal article" date="2014" name="Int. J. Syst. Evol. Microbiol.">
        <title>Complete genome sequence of Corynebacterium casei LMG S-19264T (=DSM 44701T), isolated from a smear-ripened cheese.</title>
        <authorList>
            <consortium name="US DOE Joint Genome Institute (JGI-PGF)"/>
            <person name="Walter F."/>
            <person name="Albersmeier A."/>
            <person name="Kalinowski J."/>
            <person name="Ruckert C."/>
        </authorList>
    </citation>
    <scope>NUCLEOTIDE SEQUENCE</scope>
    <source>
        <strain evidence="2">JCM 3090</strain>
    </source>
</reference>
<proteinExistence type="predicted"/>